<accession>A0A137ZZL5</accession>
<organism evidence="2 3">
    <name type="scientific">Tsukamurella pseudospumae</name>
    <dbReference type="NCBI Taxonomy" id="239498"/>
    <lineage>
        <taxon>Bacteria</taxon>
        <taxon>Bacillati</taxon>
        <taxon>Actinomycetota</taxon>
        <taxon>Actinomycetes</taxon>
        <taxon>Mycobacteriales</taxon>
        <taxon>Tsukamurellaceae</taxon>
        <taxon>Tsukamurella</taxon>
    </lineage>
</organism>
<feature type="transmembrane region" description="Helical" evidence="1">
    <location>
        <begin position="45"/>
        <end position="65"/>
    </location>
</feature>
<dbReference type="Pfam" id="PF10801">
    <property type="entry name" value="DUF2537"/>
    <property type="match status" value="1"/>
</dbReference>
<evidence type="ECO:0008006" key="4">
    <source>
        <dbReference type="Google" id="ProtNLM"/>
    </source>
</evidence>
<dbReference type="RefSeq" id="WP_068574613.1">
    <property type="nucleotide sequence ID" value="NZ_LSRF01000058.1"/>
</dbReference>
<name>A0A137ZZL5_9ACTN</name>
<feature type="transmembrane region" description="Helical" evidence="1">
    <location>
        <begin position="12"/>
        <end position="39"/>
    </location>
</feature>
<protein>
    <recommendedName>
        <fullName evidence="4">DUF2537 domain-containing protein</fullName>
    </recommendedName>
</protein>
<comment type="caution">
    <text evidence="2">The sequence shown here is derived from an EMBL/GenBank/DDBJ whole genome shotgun (WGS) entry which is preliminary data.</text>
</comment>
<feature type="transmembrane region" description="Helical" evidence="1">
    <location>
        <begin position="72"/>
        <end position="93"/>
    </location>
</feature>
<evidence type="ECO:0000313" key="2">
    <source>
        <dbReference type="EMBL" id="KXP03636.1"/>
    </source>
</evidence>
<keyword evidence="1" id="KW-0472">Membrane</keyword>
<reference evidence="3" key="1">
    <citation type="submission" date="2016-02" db="EMBL/GenBank/DDBJ databases">
        <authorList>
            <person name="Wen L."/>
            <person name="He K."/>
            <person name="Yang H."/>
        </authorList>
    </citation>
    <scope>NUCLEOTIDE SEQUENCE [LARGE SCALE GENOMIC DNA]</scope>
    <source>
        <strain evidence="3">JCM 15929</strain>
    </source>
</reference>
<keyword evidence="1" id="KW-1133">Transmembrane helix</keyword>
<dbReference type="OrthoDB" id="9981176at2"/>
<proteinExistence type="predicted"/>
<dbReference type="STRING" id="239498.AXK60_17685"/>
<keyword evidence="1" id="KW-0812">Transmembrane</keyword>
<sequence length="98" mass="10240">MSAPRSFPPRYPPWFTGVAVAALVALLAGGVFSGLFVAVMMVNRWLGLFLLALGTAGSVPVLAAYRRRPVTRWFCAGFAGAVVIAWCAVVGALTSGLV</sequence>
<dbReference type="EMBL" id="LSRF01000058">
    <property type="protein sequence ID" value="KXP03636.1"/>
    <property type="molecule type" value="Genomic_DNA"/>
</dbReference>
<evidence type="ECO:0000313" key="3">
    <source>
        <dbReference type="Proteomes" id="UP000070258"/>
    </source>
</evidence>
<gene>
    <name evidence="2" type="ORF">AXK60_17685</name>
</gene>
<dbReference type="Proteomes" id="UP000070258">
    <property type="component" value="Unassembled WGS sequence"/>
</dbReference>
<evidence type="ECO:0000256" key="1">
    <source>
        <dbReference type="SAM" id="Phobius"/>
    </source>
</evidence>
<dbReference type="AlphaFoldDB" id="A0A137ZZL5"/>
<dbReference type="InterPro" id="IPR024244">
    <property type="entry name" value="DUF2537"/>
</dbReference>